<sequence>MERLTLFEMQQEVDKHISQFKEGYFPPMSLIVRLTEELGELAREVNHRYGEKKKKAGEADGSIAEEIGDVLYCLTCLANSLHIDLEETHRSVMHKFYTRDANRWTRKED</sequence>
<dbReference type="EMBL" id="JBHSHC010000112">
    <property type="protein sequence ID" value="MFC4768958.1"/>
    <property type="molecule type" value="Genomic_DNA"/>
</dbReference>
<protein>
    <submittedName>
        <fullName evidence="2">Nucleotide pyrophosphohydrolase</fullName>
    </submittedName>
</protein>
<dbReference type="InterPro" id="IPR047046">
    <property type="entry name" value="YpjD/YvdC"/>
</dbReference>
<evidence type="ECO:0000313" key="2">
    <source>
        <dbReference type="EMBL" id="MFC4768958.1"/>
    </source>
</evidence>
<dbReference type="PIRSF" id="PIRSF029904">
    <property type="entry name" value="UCP029904_pph"/>
    <property type="match status" value="1"/>
</dbReference>
<feature type="domain" description="NTP pyrophosphohydrolase MazG-like" evidence="1">
    <location>
        <begin position="27"/>
        <end position="104"/>
    </location>
</feature>
<name>A0ABV9Q536_9BACL</name>
<dbReference type="SUPFAM" id="SSF101386">
    <property type="entry name" value="all-alpha NTP pyrophosphatases"/>
    <property type="match status" value="1"/>
</dbReference>
<dbReference type="PANTHER" id="PTHR42692">
    <property type="entry name" value="NUCLEOTIDE PYROPHOSPHOHYDROLASE"/>
    <property type="match status" value="1"/>
</dbReference>
<dbReference type="InterPro" id="IPR004518">
    <property type="entry name" value="MazG-like_dom"/>
</dbReference>
<dbReference type="PANTHER" id="PTHR42692:SF1">
    <property type="entry name" value="NUCLEOTIDE PYROPHOSPHOHYDROLASE"/>
    <property type="match status" value="1"/>
</dbReference>
<keyword evidence="3" id="KW-1185">Reference proteome</keyword>
<gene>
    <name evidence="2" type="ORF">ACFO8Q_16590</name>
</gene>
<dbReference type="CDD" id="cd11531">
    <property type="entry name" value="NTP-PPase_BsYpjD"/>
    <property type="match status" value="1"/>
</dbReference>
<dbReference type="Proteomes" id="UP001596002">
    <property type="component" value="Unassembled WGS sequence"/>
</dbReference>
<dbReference type="RefSeq" id="WP_380026913.1">
    <property type="nucleotide sequence ID" value="NZ_JBHSHC010000112.1"/>
</dbReference>
<proteinExistence type="predicted"/>
<dbReference type="Gene3D" id="1.10.287.1080">
    <property type="entry name" value="MazG-like"/>
    <property type="match status" value="1"/>
</dbReference>
<accession>A0ABV9Q536</accession>
<comment type="caution">
    <text evidence="2">The sequence shown here is derived from an EMBL/GenBank/DDBJ whole genome shotgun (WGS) entry which is preliminary data.</text>
</comment>
<organism evidence="2 3">
    <name type="scientific">Effusibacillus consociatus</name>
    <dbReference type="NCBI Taxonomy" id="1117041"/>
    <lineage>
        <taxon>Bacteria</taxon>
        <taxon>Bacillati</taxon>
        <taxon>Bacillota</taxon>
        <taxon>Bacilli</taxon>
        <taxon>Bacillales</taxon>
        <taxon>Alicyclobacillaceae</taxon>
        <taxon>Effusibacillus</taxon>
    </lineage>
</organism>
<dbReference type="Pfam" id="PF03819">
    <property type="entry name" value="MazG"/>
    <property type="match status" value="1"/>
</dbReference>
<reference evidence="3" key="1">
    <citation type="journal article" date="2019" name="Int. J. Syst. Evol. Microbiol.">
        <title>The Global Catalogue of Microorganisms (GCM) 10K type strain sequencing project: providing services to taxonomists for standard genome sequencing and annotation.</title>
        <authorList>
            <consortium name="The Broad Institute Genomics Platform"/>
            <consortium name="The Broad Institute Genome Sequencing Center for Infectious Disease"/>
            <person name="Wu L."/>
            <person name="Ma J."/>
        </authorList>
    </citation>
    <scope>NUCLEOTIDE SEQUENCE [LARGE SCALE GENOMIC DNA]</scope>
    <source>
        <strain evidence="3">WYCCWR 12678</strain>
    </source>
</reference>
<dbReference type="InterPro" id="IPR012359">
    <property type="entry name" value="MazG-related_YpjD"/>
</dbReference>
<evidence type="ECO:0000259" key="1">
    <source>
        <dbReference type="Pfam" id="PF03819"/>
    </source>
</evidence>
<evidence type="ECO:0000313" key="3">
    <source>
        <dbReference type="Proteomes" id="UP001596002"/>
    </source>
</evidence>